<keyword evidence="3" id="KW-1185">Reference proteome</keyword>
<feature type="region of interest" description="Disordered" evidence="1">
    <location>
        <begin position="1"/>
        <end position="63"/>
    </location>
</feature>
<evidence type="ECO:0000313" key="4">
    <source>
        <dbReference type="WBParaSite" id="HPLM_0001737801-mRNA-1"/>
    </source>
</evidence>
<name>A0A0N4WZK1_HAEPC</name>
<dbReference type="AlphaFoldDB" id="A0A0N4WZK1"/>
<dbReference type="EMBL" id="UZAF01019929">
    <property type="protein sequence ID" value="VDO64794.1"/>
    <property type="molecule type" value="Genomic_DNA"/>
</dbReference>
<dbReference type="Proteomes" id="UP000268014">
    <property type="component" value="Unassembled WGS sequence"/>
</dbReference>
<protein>
    <submittedName>
        <fullName evidence="2 4">Uncharacterized protein</fullName>
    </submittedName>
</protein>
<evidence type="ECO:0000313" key="3">
    <source>
        <dbReference type="Proteomes" id="UP000268014"/>
    </source>
</evidence>
<dbReference type="WBParaSite" id="HPLM_0001737801-mRNA-1">
    <property type="protein sequence ID" value="HPLM_0001737801-mRNA-1"/>
    <property type="gene ID" value="HPLM_0001737801"/>
</dbReference>
<reference evidence="4" key="1">
    <citation type="submission" date="2017-02" db="UniProtKB">
        <authorList>
            <consortium name="WormBaseParasite"/>
        </authorList>
    </citation>
    <scope>IDENTIFICATION</scope>
</reference>
<gene>
    <name evidence="2" type="ORF">HPLM_LOCUS17370</name>
</gene>
<organism evidence="4">
    <name type="scientific">Haemonchus placei</name>
    <name type="common">Barber's pole worm</name>
    <dbReference type="NCBI Taxonomy" id="6290"/>
    <lineage>
        <taxon>Eukaryota</taxon>
        <taxon>Metazoa</taxon>
        <taxon>Ecdysozoa</taxon>
        <taxon>Nematoda</taxon>
        <taxon>Chromadorea</taxon>
        <taxon>Rhabditida</taxon>
        <taxon>Rhabditina</taxon>
        <taxon>Rhabditomorpha</taxon>
        <taxon>Strongyloidea</taxon>
        <taxon>Trichostrongylidae</taxon>
        <taxon>Haemonchus</taxon>
    </lineage>
</organism>
<evidence type="ECO:0000256" key="1">
    <source>
        <dbReference type="SAM" id="MobiDB-lite"/>
    </source>
</evidence>
<accession>A0A0N4WZK1</accession>
<evidence type="ECO:0000313" key="2">
    <source>
        <dbReference type="EMBL" id="VDO64794.1"/>
    </source>
</evidence>
<sequence length="63" mass="7378">MLSKPWWTPRPPKKWKTSYCSHTEGRRGRQKVDSKKRDSERLDDGSRLGNLAEVNGMGRPRRP</sequence>
<feature type="compositionally biased region" description="Basic and acidic residues" evidence="1">
    <location>
        <begin position="23"/>
        <end position="46"/>
    </location>
</feature>
<proteinExistence type="predicted"/>
<reference evidence="2 3" key="2">
    <citation type="submission" date="2018-11" db="EMBL/GenBank/DDBJ databases">
        <authorList>
            <consortium name="Pathogen Informatics"/>
        </authorList>
    </citation>
    <scope>NUCLEOTIDE SEQUENCE [LARGE SCALE GENOMIC DNA]</scope>
    <source>
        <strain evidence="2 3">MHpl1</strain>
    </source>
</reference>